<evidence type="ECO:0000313" key="2">
    <source>
        <dbReference type="EMBL" id="RJG03500.1"/>
    </source>
</evidence>
<feature type="chain" id="PRO_5017411403" evidence="1">
    <location>
        <begin position="24"/>
        <end position="120"/>
    </location>
</feature>
<protein>
    <submittedName>
        <fullName evidence="2">RND transporter</fullName>
    </submittedName>
</protein>
<evidence type="ECO:0000256" key="1">
    <source>
        <dbReference type="SAM" id="SignalP"/>
    </source>
</evidence>
<proteinExistence type="predicted"/>
<accession>A0A3A3GRB7</accession>
<reference evidence="3" key="1">
    <citation type="submission" date="2018-09" db="EMBL/GenBank/DDBJ databases">
        <authorList>
            <person name="Zhu H."/>
        </authorList>
    </citation>
    <scope>NUCLEOTIDE SEQUENCE [LARGE SCALE GENOMIC DNA]</scope>
    <source>
        <strain evidence="3">K1S02-23</strain>
    </source>
</reference>
<keyword evidence="3" id="KW-1185">Reference proteome</keyword>
<feature type="signal peptide" evidence="1">
    <location>
        <begin position="1"/>
        <end position="23"/>
    </location>
</feature>
<dbReference type="InterPro" id="IPR042230">
    <property type="entry name" value="CusF_sf"/>
</dbReference>
<name>A0A3A3GRB7_9BURK</name>
<dbReference type="AlphaFoldDB" id="A0A3A3GRB7"/>
<dbReference type="RefSeq" id="WP_119786993.1">
    <property type="nucleotide sequence ID" value="NZ_QYUQ01000002.1"/>
</dbReference>
<keyword evidence="1" id="KW-0732">Signal</keyword>
<dbReference type="InterPro" id="IPR021647">
    <property type="entry name" value="CusF_Ec"/>
</dbReference>
<dbReference type="Gene3D" id="2.40.50.320">
    <property type="entry name" value="Copper binding periplasmic protein CusF"/>
    <property type="match status" value="1"/>
</dbReference>
<sequence length="120" mass="12690">MNILNTFSLAAALAIFVAPLAQANNAHHAASAAATSAASVPAQSTETALTEGEVKKVNKDTGKLTIKHGELKNLGMPPMTMVFRAKDPAMLDQVKAGDKINFVADKVEGQFTVTKLEIRQ</sequence>
<dbReference type="EMBL" id="QYUQ01000002">
    <property type="protein sequence ID" value="RJG03500.1"/>
    <property type="molecule type" value="Genomic_DNA"/>
</dbReference>
<comment type="caution">
    <text evidence="2">The sequence shown here is derived from an EMBL/GenBank/DDBJ whole genome shotgun (WGS) entry which is preliminary data.</text>
</comment>
<dbReference type="Proteomes" id="UP000266327">
    <property type="component" value="Unassembled WGS sequence"/>
</dbReference>
<gene>
    <name evidence="2" type="ORF">D3878_19440</name>
</gene>
<evidence type="ECO:0000313" key="3">
    <source>
        <dbReference type="Proteomes" id="UP000266327"/>
    </source>
</evidence>
<dbReference type="OrthoDB" id="9180744at2"/>
<dbReference type="Pfam" id="PF11604">
    <property type="entry name" value="CusF_Ec"/>
    <property type="match status" value="1"/>
</dbReference>
<organism evidence="2 3">
    <name type="scientific">Noviherbaspirillum sedimenti</name>
    <dbReference type="NCBI Taxonomy" id="2320865"/>
    <lineage>
        <taxon>Bacteria</taxon>
        <taxon>Pseudomonadati</taxon>
        <taxon>Pseudomonadota</taxon>
        <taxon>Betaproteobacteria</taxon>
        <taxon>Burkholderiales</taxon>
        <taxon>Oxalobacteraceae</taxon>
        <taxon>Noviherbaspirillum</taxon>
    </lineage>
</organism>